<keyword evidence="2" id="KW-0813">Transport</keyword>
<keyword evidence="6" id="KW-0598">Phosphotransferase system</keyword>
<evidence type="ECO:0000256" key="6">
    <source>
        <dbReference type="ARBA" id="ARBA00022683"/>
    </source>
</evidence>
<gene>
    <name evidence="11" type="ORF">IO98_09305</name>
</gene>
<dbReference type="InterPro" id="IPR036667">
    <property type="entry name" value="PTS_IIB_sorbose-sp_sf"/>
</dbReference>
<proteinExistence type="predicted"/>
<evidence type="ECO:0000256" key="3">
    <source>
        <dbReference type="ARBA" id="ARBA00022490"/>
    </source>
</evidence>
<sequence length="158" mass="17338">MPNILLTRIDNRLVHGQVGCSWVGAIGCNLIVVADDEAANDPVQQSLMKMTADSTGVGIRFFTIQKTIEVIHKAAPSQKIFIVVRNPQSARAIVEGGVPIDKLCIGNMHVAPGKKVSNEPHVYLDEQDLEDLRMIRGKGIDVYIQIAPGDKKHDFEVK</sequence>
<evidence type="ECO:0000256" key="2">
    <source>
        <dbReference type="ARBA" id="ARBA00022448"/>
    </source>
</evidence>
<keyword evidence="4" id="KW-0762">Sugar transport</keyword>
<evidence type="ECO:0000313" key="12">
    <source>
        <dbReference type="Proteomes" id="UP000028525"/>
    </source>
</evidence>
<feature type="domain" description="PTS EIIB type-4" evidence="10">
    <location>
        <begin position="1"/>
        <end position="158"/>
    </location>
</feature>
<dbReference type="EMBL" id="JPME01000011">
    <property type="protein sequence ID" value="KEZ90494.1"/>
    <property type="molecule type" value="Genomic_DNA"/>
</dbReference>
<dbReference type="STRING" id="29354.IO98_09305"/>
<comment type="caution">
    <text evidence="11">The sequence shown here is derived from an EMBL/GenBank/DDBJ whole genome shotgun (WGS) entry which is preliminary data.</text>
</comment>
<organism evidence="11 12">
    <name type="scientific">Lacrimispora celerecrescens</name>
    <dbReference type="NCBI Taxonomy" id="29354"/>
    <lineage>
        <taxon>Bacteria</taxon>
        <taxon>Bacillati</taxon>
        <taxon>Bacillota</taxon>
        <taxon>Clostridia</taxon>
        <taxon>Lachnospirales</taxon>
        <taxon>Lachnospiraceae</taxon>
        <taxon>Lacrimispora</taxon>
    </lineage>
</organism>
<evidence type="ECO:0000256" key="1">
    <source>
        <dbReference type="ARBA" id="ARBA00004496"/>
    </source>
</evidence>
<name>A0A084JNG0_9FIRM</name>
<protein>
    <submittedName>
        <fullName evidence="11">PTS system N-acetylgalactosamine-specific transporter subunit IIB</fullName>
    </submittedName>
</protein>
<evidence type="ECO:0000256" key="5">
    <source>
        <dbReference type="ARBA" id="ARBA00022679"/>
    </source>
</evidence>
<dbReference type="Pfam" id="PF03830">
    <property type="entry name" value="PTSIIB_sorb"/>
    <property type="match status" value="1"/>
</dbReference>
<keyword evidence="7" id="KW-0418">Kinase</keyword>
<dbReference type="SUPFAM" id="SSF52728">
    <property type="entry name" value="PTS IIb component"/>
    <property type="match status" value="1"/>
</dbReference>
<dbReference type="InterPro" id="IPR004720">
    <property type="entry name" value="PTS_IIB_sorbose-sp"/>
</dbReference>
<feature type="active site" description="Pros-phosphohistidine intermediate; for EIIB activity" evidence="8">
    <location>
        <position position="15"/>
    </location>
</feature>
<evidence type="ECO:0000259" key="10">
    <source>
        <dbReference type="PROSITE" id="PS51101"/>
    </source>
</evidence>
<dbReference type="Proteomes" id="UP000028525">
    <property type="component" value="Unassembled WGS sequence"/>
</dbReference>
<dbReference type="InterPro" id="IPR018455">
    <property type="entry name" value="PTS_IIB_sorbose-sp_subgr"/>
</dbReference>
<evidence type="ECO:0000256" key="9">
    <source>
        <dbReference type="PIRSR" id="PIRSR618455-2"/>
    </source>
</evidence>
<evidence type="ECO:0000256" key="4">
    <source>
        <dbReference type="ARBA" id="ARBA00022597"/>
    </source>
</evidence>
<dbReference type="NCBIfam" id="NF007288">
    <property type="entry name" value="PRK09756.1"/>
    <property type="match status" value="1"/>
</dbReference>
<dbReference type="Gene3D" id="3.40.35.10">
    <property type="entry name" value="Phosphotransferase system, sorbose subfamily IIB component"/>
    <property type="match status" value="1"/>
</dbReference>
<evidence type="ECO:0000313" key="11">
    <source>
        <dbReference type="EMBL" id="KEZ90494.1"/>
    </source>
</evidence>
<dbReference type="GO" id="GO:0016301">
    <property type="term" value="F:kinase activity"/>
    <property type="evidence" value="ECO:0007669"/>
    <property type="project" value="UniProtKB-KW"/>
</dbReference>
<feature type="modified residue" description="Phosphohistidine; by EIIA" evidence="9">
    <location>
        <position position="15"/>
    </location>
</feature>
<keyword evidence="5" id="KW-0808">Transferase</keyword>
<dbReference type="GO" id="GO:0008982">
    <property type="term" value="F:protein-N(PI)-phosphohistidine-sugar phosphotransferase activity"/>
    <property type="evidence" value="ECO:0007669"/>
    <property type="project" value="InterPro"/>
</dbReference>
<dbReference type="AlphaFoldDB" id="A0A084JNG0"/>
<dbReference type="OrthoDB" id="9788818at2"/>
<dbReference type="NCBIfam" id="TIGR00854">
    <property type="entry name" value="pts-sorbose"/>
    <property type="match status" value="1"/>
</dbReference>
<dbReference type="CDD" id="cd00001">
    <property type="entry name" value="PTS_IIB_man"/>
    <property type="match status" value="1"/>
</dbReference>
<reference evidence="11 12" key="1">
    <citation type="submission" date="2014-07" db="EMBL/GenBank/DDBJ databases">
        <title>Draft genome of Clostridium celerecrescens 152B isolated from sediments associated with methane hydrate from Krishna Godavari basin.</title>
        <authorList>
            <person name="Honkalas V.S."/>
            <person name="Dabir A.P."/>
            <person name="Arora P."/>
            <person name="Dhakephalkar P.K."/>
        </authorList>
    </citation>
    <scope>NUCLEOTIDE SEQUENCE [LARGE SCALE GENOMIC DNA]</scope>
    <source>
        <strain evidence="11 12">152B</strain>
    </source>
</reference>
<keyword evidence="3" id="KW-0963">Cytoplasm</keyword>
<accession>A0A084JNG0</accession>
<dbReference type="PROSITE" id="PS51101">
    <property type="entry name" value="PTS_EIIB_TYPE_4"/>
    <property type="match status" value="1"/>
</dbReference>
<dbReference type="GO" id="GO:0005737">
    <property type="term" value="C:cytoplasm"/>
    <property type="evidence" value="ECO:0007669"/>
    <property type="project" value="UniProtKB-SubCell"/>
</dbReference>
<dbReference type="RefSeq" id="WP_038280355.1">
    <property type="nucleotide sequence ID" value="NZ_JPME01000011.1"/>
</dbReference>
<comment type="subcellular location">
    <subcellularLocation>
        <location evidence="1">Cytoplasm</location>
    </subcellularLocation>
</comment>
<dbReference type="GO" id="GO:0009401">
    <property type="term" value="P:phosphoenolpyruvate-dependent sugar phosphotransferase system"/>
    <property type="evidence" value="ECO:0007669"/>
    <property type="project" value="UniProtKB-KW"/>
</dbReference>
<evidence type="ECO:0000256" key="7">
    <source>
        <dbReference type="ARBA" id="ARBA00022777"/>
    </source>
</evidence>
<keyword evidence="12" id="KW-1185">Reference proteome</keyword>
<evidence type="ECO:0000256" key="8">
    <source>
        <dbReference type="PIRSR" id="PIRSR618455-1"/>
    </source>
</evidence>